<keyword evidence="4" id="KW-1133">Transmembrane helix</keyword>
<feature type="transmembrane region" description="Helical" evidence="4">
    <location>
        <begin position="261"/>
        <end position="286"/>
    </location>
</feature>
<feature type="domain" description="Glycosyltransferase 2-like" evidence="5">
    <location>
        <begin position="4"/>
        <end position="118"/>
    </location>
</feature>
<dbReference type="Gene3D" id="3.90.550.10">
    <property type="entry name" value="Spore Coat Polysaccharide Biosynthesis Protein SpsA, Chain A"/>
    <property type="match status" value="1"/>
</dbReference>
<evidence type="ECO:0000256" key="2">
    <source>
        <dbReference type="ARBA" id="ARBA00022676"/>
    </source>
</evidence>
<sequence>MKISLITTVLNEEKTIKSLLQSIEVQTKKPDEVVIVDAGSTDNTVQLIKSFQKQSRLKIRLFHKKGNRAIGRNFAITKAVGQGIAVTDAGCVLDKNWFKRITEPLVLKKTDVVAGFYHMNTDTLFTQCSAPFVGITSIDKREFIPSSRSLAFTKPVWTKVGGYPEHLDFAEDLIFAQKLKNNMVFEPRAIVNWTPPQNLLEFFTAIRHYTLGNIQARYWPHLHKNLLVALRYLLLPIMIIFMPIYFLYTTIKFRRHLHHPLAPNLLFVLQLTADIAVITALLQGAYDSTFPARLRPARS</sequence>
<feature type="transmembrane region" description="Helical" evidence="4">
    <location>
        <begin position="229"/>
        <end position="249"/>
    </location>
</feature>
<accession>A0A1G1VQD3</accession>
<dbReference type="EMBL" id="MHCH01000018">
    <property type="protein sequence ID" value="OGY17611.1"/>
    <property type="molecule type" value="Genomic_DNA"/>
</dbReference>
<dbReference type="Pfam" id="PF00535">
    <property type="entry name" value="Glycos_transf_2"/>
    <property type="match status" value="1"/>
</dbReference>
<dbReference type="Proteomes" id="UP000177324">
    <property type="component" value="Unassembled WGS sequence"/>
</dbReference>
<evidence type="ECO:0000259" key="5">
    <source>
        <dbReference type="Pfam" id="PF00535"/>
    </source>
</evidence>
<keyword evidence="3" id="KW-0808">Transferase</keyword>
<keyword evidence="2" id="KW-0328">Glycosyltransferase</keyword>
<comment type="similarity">
    <text evidence="1">Belongs to the glycosyltransferase 2 family.</text>
</comment>
<proteinExistence type="inferred from homology"/>
<dbReference type="PANTHER" id="PTHR43630:SF1">
    <property type="entry name" value="POLY-BETA-1,6-N-ACETYL-D-GLUCOSAMINE SYNTHASE"/>
    <property type="match status" value="1"/>
</dbReference>
<dbReference type="InterPro" id="IPR001173">
    <property type="entry name" value="Glyco_trans_2-like"/>
</dbReference>
<dbReference type="STRING" id="1797589.A2784_00700"/>
<dbReference type="GO" id="GO:0016757">
    <property type="term" value="F:glycosyltransferase activity"/>
    <property type="evidence" value="ECO:0007669"/>
    <property type="project" value="UniProtKB-KW"/>
</dbReference>
<evidence type="ECO:0000313" key="6">
    <source>
        <dbReference type="EMBL" id="OGY17611.1"/>
    </source>
</evidence>
<dbReference type="AlphaFoldDB" id="A0A1G1VQD3"/>
<comment type="caution">
    <text evidence="6">The sequence shown here is derived from an EMBL/GenBank/DDBJ whole genome shotgun (WGS) entry which is preliminary data.</text>
</comment>
<keyword evidence="4" id="KW-0812">Transmembrane</keyword>
<evidence type="ECO:0000256" key="4">
    <source>
        <dbReference type="SAM" id="Phobius"/>
    </source>
</evidence>
<dbReference type="InterPro" id="IPR029044">
    <property type="entry name" value="Nucleotide-diphossugar_trans"/>
</dbReference>
<evidence type="ECO:0000256" key="3">
    <source>
        <dbReference type="ARBA" id="ARBA00022679"/>
    </source>
</evidence>
<dbReference type="SUPFAM" id="SSF53448">
    <property type="entry name" value="Nucleotide-diphospho-sugar transferases"/>
    <property type="match status" value="1"/>
</dbReference>
<evidence type="ECO:0000313" key="7">
    <source>
        <dbReference type="Proteomes" id="UP000177324"/>
    </source>
</evidence>
<gene>
    <name evidence="6" type="ORF">A2784_00700</name>
</gene>
<reference evidence="6 7" key="1">
    <citation type="journal article" date="2016" name="Nat. Commun.">
        <title>Thousands of microbial genomes shed light on interconnected biogeochemical processes in an aquifer system.</title>
        <authorList>
            <person name="Anantharaman K."/>
            <person name="Brown C.T."/>
            <person name="Hug L.A."/>
            <person name="Sharon I."/>
            <person name="Castelle C.J."/>
            <person name="Probst A.J."/>
            <person name="Thomas B.C."/>
            <person name="Singh A."/>
            <person name="Wilkins M.J."/>
            <person name="Karaoz U."/>
            <person name="Brodie E.L."/>
            <person name="Williams K.H."/>
            <person name="Hubbard S.S."/>
            <person name="Banfield J.F."/>
        </authorList>
    </citation>
    <scope>NUCLEOTIDE SEQUENCE [LARGE SCALE GENOMIC DNA]</scope>
</reference>
<dbReference type="PANTHER" id="PTHR43630">
    <property type="entry name" value="POLY-BETA-1,6-N-ACETYL-D-GLUCOSAMINE SYNTHASE"/>
    <property type="match status" value="1"/>
</dbReference>
<keyword evidence="4" id="KW-0472">Membrane</keyword>
<organism evidence="6 7">
    <name type="scientific">Candidatus Chisholmbacteria bacterium RIFCSPHIGHO2_01_FULL_48_12</name>
    <dbReference type="NCBI Taxonomy" id="1797589"/>
    <lineage>
        <taxon>Bacteria</taxon>
        <taxon>Candidatus Chisholmiibacteriota</taxon>
    </lineage>
</organism>
<protein>
    <recommendedName>
        <fullName evidence="5">Glycosyltransferase 2-like domain-containing protein</fullName>
    </recommendedName>
</protein>
<name>A0A1G1VQD3_9BACT</name>
<evidence type="ECO:0000256" key="1">
    <source>
        <dbReference type="ARBA" id="ARBA00006739"/>
    </source>
</evidence>